<keyword evidence="2" id="KW-1185">Reference proteome</keyword>
<comment type="caution">
    <text evidence="1">The sequence shown here is derived from an EMBL/GenBank/DDBJ whole genome shotgun (WGS) entry which is preliminary data.</text>
</comment>
<evidence type="ECO:0000313" key="1">
    <source>
        <dbReference type="EMBL" id="KAK3723908.1"/>
    </source>
</evidence>
<name>A0ACC3NVF9_9PEZI</name>
<organism evidence="1 2">
    <name type="scientific">Vermiconidia calcicola</name>
    <dbReference type="NCBI Taxonomy" id="1690605"/>
    <lineage>
        <taxon>Eukaryota</taxon>
        <taxon>Fungi</taxon>
        <taxon>Dikarya</taxon>
        <taxon>Ascomycota</taxon>
        <taxon>Pezizomycotina</taxon>
        <taxon>Dothideomycetes</taxon>
        <taxon>Dothideomycetidae</taxon>
        <taxon>Mycosphaerellales</taxon>
        <taxon>Extremaceae</taxon>
        <taxon>Vermiconidia</taxon>
    </lineage>
</organism>
<sequence length="449" mass="52070">MEEPNIVSIMDELSLIDPDCTTYTINTYWTIDDEQNDGMARALTMEEQNEWRWYNNPRLTAAELRRAECDRQPLLIAGFVDETGRRRRRPRQWQDPDRARSDYDGLIETRAYSPNGRVVGFDDLTPEDVEHENAFAPVQDDANSPRSPSPAPAPESLEAMMSGALAESPPSSRGLPIFSDNHHRSNAGVRRHEVAEFASRFAALPTELQEAVIVLQKQEDIFWMDALARIESIVWLFNLRPEKRRIALIVKDIHSTVKEDYLAEWHIYQRLLARFRTALNAVDSIIRNDEGLMLLFDEFRTSSNSEGHMCRDLDWWLDTIDAIDRDFEVCDETVNLRQTAVECFLSNGRMTKFYTMCNSWSEWLRVVGDLNREAEGIRRTGDFWIIPQGTTDTKGTWTTSLEWKQLLQRAEDSFCKLSTDDMWTVSIRVLEDRADECTSEWIERGLERL</sequence>
<protein>
    <submittedName>
        <fullName evidence="1">Uncharacterized protein</fullName>
    </submittedName>
</protein>
<gene>
    <name evidence="1" type="ORF">LTR37_001392</name>
</gene>
<dbReference type="EMBL" id="JAUTXU010000007">
    <property type="protein sequence ID" value="KAK3723908.1"/>
    <property type="molecule type" value="Genomic_DNA"/>
</dbReference>
<proteinExistence type="predicted"/>
<dbReference type="Proteomes" id="UP001281147">
    <property type="component" value="Unassembled WGS sequence"/>
</dbReference>
<evidence type="ECO:0000313" key="2">
    <source>
        <dbReference type="Proteomes" id="UP001281147"/>
    </source>
</evidence>
<accession>A0ACC3NVF9</accession>
<reference evidence="1" key="1">
    <citation type="submission" date="2023-07" db="EMBL/GenBank/DDBJ databases">
        <title>Black Yeasts Isolated from many extreme environments.</title>
        <authorList>
            <person name="Coleine C."/>
            <person name="Stajich J.E."/>
            <person name="Selbmann L."/>
        </authorList>
    </citation>
    <scope>NUCLEOTIDE SEQUENCE</scope>
    <source>
        <strain evidence="1">CCFEE 5714</strain>
    </source>
</reference>